<keyword evidence="4" id="KW-1185">Reference proteome</keyword>
<protein>
    <submittedName>
        <fullName evidence="3">Uncharacterized protein</fullName>
    </submittedName>
</protein>
<sequence>MAMRLASSAYRTCSYPARPSHISPHIPRGPGPCCHRPRSASSSVDEKLKKSEEAANASPSNVYSPEKDPMVGLSEAEKDQVRQDIRKQSQRMFAYAYGIIGGGMAIAGAFITYKALSPRPRASLPTNP</sequence>
<gene>
    <name evidence="3" type="ORF">SeMB42_g06725</name>
</gene>
<dbReference type="VEuPathDB" id="FungiDB:SeMB42_g06725"/>
<feature type="compositionally biased region" description="Basic and acidic residues" evidence="1">
    <location>
        <begin position="44"/>
        <end position="53"/>
    </location>
</feature>
<evidence type="ECO:0000256" key="2">
    <source>
        <dbReference type="SAM" id="Phobius"/>
    </source>
</evidence>
<name>A0A507CJQ5_9FUNG</name>
<proteinExistence type="predicted"/>
<organism evidence="3 4">
    <name type="scientific">Synchytrium endobioticum</name>
    <dbReference type="NCBI Taxonomy" id="286115"/>
    <lineage>
        <taxon>Eukaryota</taxon>
        <taxon>Fungi</taxon>
        <taxon>Fungi incertae sedis</taxon>
        <taxon>Chytridiomycota</taxon>
        <taxon>Chytridiomycota incertae sedis</taxon>
        <taxon>Chytridiomycetes</taxon>
        <taxon>Synchytriales</taxon>
        <taxon>Synchytriaceae</taxon>
        <taxon>Synchytrium</taxon>
    </lineage>
</organism>
<feature type="region of interest" description="Disordered" evidence="1">
    <location>
        <begin position="17"/>
        <end position="84"/>
    </location>
</feature>
<dbReference type="Proteomes" id="UP000317494">
    <property type="component" value="Unassembled WGS sequence"/>
</dbReference>
<keyword evidence="2" id="KW-0812">Transmembrane</keyword>
<dbReference type="EMBL" id="QEAN01000399">
    <property type="protein sequence ID" value="TPX38464.1"/>
    <property type="molecule type" value="Genomic_DNA"/>
</dbReference>
<accession>A0A507CJQ5</accession>
<comment type="caution">
    <text evidence="3">The sequence shown here is derived from an EMBL/GenBank/DDBJ whole genome shotgun (WGS) entry which is preliminary data.</text>
</comment>
<evidence type="ECO:0000256" key="1">
    <source>
        <dbReference type="SAM" id="MobiDB-lite"/>
    </source>
</evidence>
<keyword evidence="2" id="KW-0472">Membrane</keyword>
<reference evidence="3 4" key="1">
    <citation type="journal article" date="2019" name="Sci. Rep.">
        <title>Comparative genomics of chytrid fungi reveal insights into the obligate biotrophic and pathogenic lifestyle of Synchytrium endobioticum.</title>
        <authorList>
            <person name="van de Vossenberg B.T.L.H."/>
            <person name="Warris S."/>
            <person name="Nguyen H.D.T."/>
            <person name="van Gent-Pelzer M.P.E."/>
            <person name="Joly D.L."/>
            <person name="van de Geest H.C."/>
            <person name="Bonants P.J.M."/>
            <person name="Smith D.S."/>
            <person name="Levesque C.A."/>
            <person name="van der Lee T.A.J."/>
        </authorList>
    </citation>
    <scope>NUCLEOTIDE SEQUENCE [LARGE SCALE GENOMIC DNA]</scope>
    <source>
        <strain evidence="3 4">MB42</strain>
    </source>
</reference>
<dbReference type="AlphaFoldDB" id="A0A507CJQ5"/>
<feature type="transmembrane region" description="Helical" evidence="2">
    <location>
        <begin position="92"/>
        <end position="113"/>
    </location>
</feature>
<feature type="compositionally biased region" description="Basic and acidic residues" evidence="1">
    <location>
        <begin position="65"/>
        <end position="84"/>
    </location>
</feature>
<keyword evidence="2" id="KW-1133">Transmembrane helix</keyword>
<evidence type="ECO:0000313" key="3">
    <source>
        <dbReference type="EMBL" id="TPX38464.1"/>
    </source>
</evidence>
<evidence type="ECO:0000313" key="4">
    <source>
        <dbReference type="Proteomes" id="UP000317494"/>
    </source>
</evidence>